<feature type="region of interest" description="Disordered" evidence="4">
    <location>
        <begin position="1"/>
        <end position="26"/>
    </location>
</feature>
<proteinExistence type="predicted"/>
<dbReference type="InterPro" id="IPR036388">
    <property type="entry name" value="WH-like_DNA-bd_sf"/>
</dbReference>
<dbReference type="GO" id="GO:0003700">
    <property type="term" value="F:DNA-binding transcription factor activity"/>
    <property type="evidence" value="ECO:0007669"/>
    <property type="project" value="InterPro"/>
</dbReference>
<dbReference type="PRINTS" id="PR00778">
    <property type="entry name" value="HTHARSR"/>
</dbReference>
<dbReference type="Pfam" id="PF01022">
    <property type="entry name" value="HTH_5"/>
    <property type="match status" value="1"/>
</dbReference>
<dbReference type="PANTHER" id="PTHR33154">
    <property type="entry name" value="TRANSCRIPTIONAL REGULATOR, ARSR FAMILY"/>
    <property type="match status" value="1"/>
</dbReference>
<dbReference type="InterPro" id="IPR001845">
    <property type="entry name" value="HTH_ArsR_DNA-bd_dom"/>
</dbReference>
<comment type="caution">
    <text evidence="6">The sequence shown here is derived from an EMBL/GenBank/DDBJ whole genome shotgun (WGS) entry which is preliminary data.</text>
</comment>
<dbReference type="EMBL" id="JADEXP010000268">
    <property type="protein sequence ID" value="MBE9069394.1"/>
    <property type="molecule type" value="Genomic_DNA"/>
</dbReference>
<dbReference type="CDD" id="cd00090">
    <property type="entry name" value="HTH_ARSR"/>
    <property type="match status" value="1"/>
</dbReference>
<dbReference type="RefSeq" id="WP_193995299.1">
    <property type="nucleotide sequence ID" value="NZ_JADEXP010000268.1"/>
</dbReference>
<dbReference type="Proteomes" id="UP000615026">
    <property type="component" value="Unassembled WGS sequence"/>
</dbReference>
<sequence length="142" mass="15314">MPTTKTSKKKSSVRSQTAAEEPLADGGMTDLPPAALGLVADFFKVLSEVSRLQIVCALKSGAKNVTEIIEITGLGQANVSKHLKLLSQAGVVSRSQQGVCVYYQIANPFLFELCDLVCNGLSIQIEQQAKQFEQLGAMRQSR</sequence>
<feature type="compositionally biased region" description="Basic residues" evidence="4">
    <location>
        <begin position="1"/>
        <end position="12"/>
    </location>
</feature>
<gene>
    <name evidence="6" type="ORF">IQ260_22370</name>
</gene>
<accession>A0A928ZXN3</accession>
<dbReference type="InterPro" id="IPR051081">
    <property type="entry name" value="HTH_MetalResp_TranReg"/>
</dbReference>
<evidence type="ECO:0000256" key="4">
    <source>
        <dbReference type="SAM" id="MobiDB-lite"/>
    </source>
</evidence>
<dbReference type="GO" id="GO:0003677">
    <property type="term" value="F:DNA binding"/>
    <property type="evidence" value="ECO:0007669"/>
    <property type="project" value="UniProtKB-KW"/>
</dbReference>
<feature type="domain" description="HTH arsR-type" evidence="5">
    <location>
        <begin position="31"/>
        <end position="128"/>
    </location>
</feature>
<evidence type="ECO:0000313" key="6">
    <source>
        <dbReference type="EMBL" id="MBE9069394.1"/>
    </source>
</evidence>
<dbReference type="SMART" id="SM00418">
    <property type="entry name" value="HTH_ARSR"/>
    <property type="match status" value="1"/>
</dbReference>
<dbReference type="PROSITE" id="PS50987">
    <property type="entry name" value="HTH_ARSR_2"/>
    <property type="match status" value="1"/>
</dbReference>
<keyword evidence="3" id="KW-0804">Transcription</keyword>
<name>A0A928ZXN3_LEPEC</name>
<dbReference type="InterPro" id="IPR036390">
    <property type="entry name" value="WH_DNA-bd_sf"/>
</dbReference>
<dbReference type="AlphaFoldDB" id="A0A928ZXN3"/>
<organism evidence="6 7">
    <name type="scientific">Leptolyngbya cf. ectocarpi LEGE 11479</name>
    <dbReference type="NCBI Taxonomy" id="1828722"/>
    <lineage>
        <taxon>Bacteria</taxon>
        <taxon>Bacillati</taxon>
        <taxon>Cyanobacteriota</taxon>
        <taxon>Cyanophyceae</taxon>
        <taxon>Leptolyngbyales</taxon>
        <taxon>Leptolyngbyaceae</taxon>
        <taxon>Leptolyngbya group</taxon>
        <taxon>Leptolyngbya</taxon>
    </lineage>
</organism>
<reference evidence="6" key="1">
    <citation type="submission" date="2020-10" db="EMBL/GenBank/DDBJ databases">
        <authorList>
            <person name="Castelo-Branco R."/>
            <person name="Eusebio N."/>
            <person name="Adriana R."/>
            <person name="Vieira A."/>
            <person name="Brugerolle De Fraissinette N."/>
            <person name="Rezende De Castro R."/>
            <person name="Schneider M.P."/>
            <person name="Vasconcelos V."/>
            <person name="Leao P.N."/>
        </authorList>
    </citation>
    <scope>NUCLEOTIDE SEQUENCE</scope>
    <source>
        <strain evidence="6">LEGE 11479</strain>
    </source>
</reference>
<evidence type="ECO:0000259" key="5">
    <source>
        <dbReference type="PROSITE" id="PS50987"/>
    </source>
</evidence>
<dbReference type="PANTHER" id="PTHR33154:SF18">
    <property type="entry name" value="ARSENICAL RESISTANCE OPERON REPRESSOR"/>
    <property type="match status" value="1"/>
</dbReference>
<evidence type="ECO:0000256" key="1">
    <source>
        <dbReference type="ARBA" id="ARBA00023015"/>
    </source>
</evidence>
<keyword evidence="7" id="KW-1185">Reference proteome</keyword>
<keyword evidence="1" id="KW-0805">Transcription regulation</keyword>
<evidence type="ECO:0000313" key="7">
    <source>
        <dbReference type="Proteomes" id="UP000615026"/>
    </source>
</evidence>
<dbReference type="Gene3D" id="1.10.10.10">
    <property type="entry name" value="Winged helix-like DNA-binding domain superfamily/Winged helix DNA-binding domain"/>
    <property type="match status" value="1"/>
</dbReference>
<evidence type="ECO:0000256" key="3">
    <source>
        <dbReference type="ARBA" id="ARBA00023163"/>
    </source>
</evidence>
<protein>
    <submittedName>
        <fullName evidence="6">Helix-turn-helix transcriptional regulator</fullName>
    </submittedName>
</protein>
<dbReference type="SUPFAM" id="SSF46785">
    <property type="entry name" value="Winged helix' DNA-binding domain"/>
    <property type="match status" value="1"/>
</dbReference>
<dbReference type="InterPro" id="IPR011991">
    <property type="entry name" value="ArsR-like_HTH"/>
</dbReference>
<evidence type="ECO:0000256" key="2">
    <source>
        <dbReference type="ARBA" id="ARBA00023125"/>
    </source>
</evidence>
<keyword evidence="2" id="KW-0238">DNA-binding</keyword>
<dbReference type="NCBIfam" id="NF033788">
    <property type="entry name" value="HTH_metalloreg"/>
    <property type="match status" value="1"/>
</dbReference>